<protein>
    <recommendedName>
        <fullName evidence="4">Lipoprotein</fullName>
    </recommendedName>
</protein>
<dbReference type="Proteomes" id="UP000243077">
    <property type="component" value="Chromosome"/>
</dbReference>
<reference evidence="2 3" key="1">
    <citation type="submission" date="2018-02" db="EMBL/GenBank/DDBJ databases">
        <title>Complete genome of the streamlined marine actinobacterium Pontimonas salivibrio CL-TW6 adapted to coastal planktonic lifestype.</title>
        <authorList>
            <person name="Cho B.C."/>
            <person name="Hardies S.C."/>
            <person name="Jang G.I."/>
            <person name="Hwang C.Y."/>
        </authorList>
    </citation>
    <scope>NUCLEOTIDE SEQUENCE [LARGE SCALE GENOMIC DNA]</scope>
    <source>
        <strain evidence="2 3">CL-TW6</strain>
    </source>
</reference>
<dbReference type="PROSITE" id="PS51257">
    <property type="entry name" value="PROKAR_LIPOPROTEIN"/>
    <property type="match status" value="1"/>
</dbReference>
<dbReference type="PROSITE" id="PS51318">
    <property type="entry name" value="TAT"/>
    <property type="match status" value="1"/>
</dbReference>
<evidence type="ECO:0000313" key="3">
    <source>
        <dbReference type="Proteomes" id="UP000243077"/>
    </source>
</evidence>
<dbReference type="InterPro" id="IPR006311">
    <property type="entry name" value="TAT_signal"/>
</dbReference>
<feature type="chain" id="PRO_5014850118" description="Lipoprotein" evidence="1">
    <location>
        <begin position="30"/>
        <end position="70"/>
    </location>
</feature>
<sequence>MKKMSSKFRRHQFTLATTLTGSLALGACAAPEAVSACERLDTYLGEMSTVMSGWNDLTDWSELVKRQESA</sequence>
<evidence type="ECO:0000256" key="1">
    <source>
        <dbReference type="SAM" id="SignalP"/>
    </source>
</evidence>
<dbReference type="EMBL" id="CP026923">
    <property type="protein sequence ID" value="AVG24244.1"/>
    <property type="molecule type" value="Genomic_DNA"/>
</dbReference>
<organism evidence="2 3">
    <name type="scientific">Pontimonas salivibrio</name>
    <dbReference type="NCBI Taxonomy" id="1159327"/>
    <lineage>
        <taxon>Bacteria</taxon>
        <taxon>Bacillati</taxon>
        <taxon>Actinomycetota</taxon>
        <taxon>Actinomycetes</taxon>
        <taxon>Micrococcales</taxon>
        <taxon>Microbacteriaceae</taxon>
        <taxon>Pontimonas</taxon>
    </lineage>
</organism>
<evidence type="ECO:0000313" key="2">
    <source>
        <dbReference type="EMBL" id="AVG24244.1"/>
    </source>
</evidence>
<dbReference type="KEGG" id="psai:C3B54_111296"/>
<accession>A0A2L2BRD9</accession>
<proteinExistence type="predicted"/>
<keyword evidence="1" id="KW-0732">Signal</keyword>
<dbReference type="AlphaFoldDB" id="A0A2L2BRD9"/>
<keyword evidence="3" id="KW-1185">Reference proteome</keyword>
<evidence type="ECO:0008006" key="4">
    <source>
        <dbReference type="Google" id="ProtNLM"/>
    </source>
</evidence>
<gene>
    <name evidence="2" type="ORF">C3B54_111296</name>
</gene>
<feature type="signal peptide" evidence="1">
    <location>
        <begin position="1"/>
        <end position="29"/>
    </location>
</feature>
<name>A0A2L2BRD9_9MICO</name>